<dbReference type="InterPro" id="IPR015188">
    <property type="entry name" value="BRCA2_OB_3"/>
</dbReference>
<dbReference type="InterPro" id="IPR036315">
    <property type="entry name" value="BRCA2_hlx_sf"/>
</dbReference>
<dbReference type="Pfam" id="PF21318">
    <property type="entry name" value="BRCA2DBD_OB2"/>
    <property type="match status" value="1"/>
</dbReference>
<dbReference type="Proteomes" id="UP000247702">
    <property type="component" value="Unassembled WGS sequence"/>
</dbReference>
<dbReference type="AlphaFoldDB" id="A0A2Z6RQ58"/>
<evidence type="ECO:0000313" key="4">
    <source>
        <dbReference type="EMBL" id="GBC04401.1"/>
    </source>
</evidence>
<dbReference type="Gene3D" id="2.40.50.140">
    <property type="entry name" value="Nucleic acid-binding proteins"/>
    <property type="match status" value="4"/>
</dbReference>
<dbReference type="STRING" id="94130.A0A2Z6RQ58"/>
<dbReference type="InterPro" id="IPR015252">
    <property type="entry name" value="BRCA2_hlx"/>
</dbReference>
<feature type="domain" description="Breast cancer type 2 susceptibility protein helical" evidence="3">
    <location>
        <begin position="518"/>
        <end position="587"/>
    </location>
</feature>
<feature type="domain" description="BRCA2 OB1" evidence="1">
    <location>
        <begin position="590"/>
        <end position="713"/>
    </location>
</feature>
<evidence type="ECO:0000259" key="3">
    <source>
        <dbReference type="Pfam" id="PF09169"/>
    </source>
</evidence>
<dbReference type="PANTHER" id="PTHR11289:SF0">
    <property type="entry name" value="BREAST CANCER TYPE 2 SUSCEPTIBILITY PROTEIN"/>
    <property type="match status" value="1"/>
</dbReference>
<evidence type="ECO:0008006" key="6">
    <source>
        <dbReference type="Google" id="ProtNLM"/>
    </source>
</evidence>
<dbReference type="InterPro" id="IPR012340">
    <property type="entry name" value="NA-bd_OB-fold"/>
</dbReference>
<evidence type="ECO:0000313" key="5">
    <source>
        <dbReference type="Proteomes" id="UP000247702"/>
    </source>
</evidence>
<protein>
    <recommendedName>
        <fullName evidence="6">BRCA2 OB1 domain-containing protein</fullName>
    </recommendedName>
</protein>
<organism evidence="4 5">
    <name type="scientific">Rhizophagus clarus</name>
    <dbReference type="NCBI Taxonomy" id="94130"/>
    <lineage>
        <taxon>Eukaryota</taxon>
        <taxon>Fungi</taxon>
        <taxon>Fungi incertae sedis</taxon>
        <taxon>Mucoromycota</taxon>
        <taxon>Glomeromycotina</taxon>
        <taxon>Glomeromycetes</taxon>
        <taxon>Glomerales</taxon>
        <taxon>Glomeraceae</taxon>
        <taxon>Rhizophagus</taxon>
    </lineage>
</organism>
<gene>
    <name evidence="4" type="ORF">RclHR1_05670003</name>
</gene>
<dbReference type="InterPro" id="IPR015187">
    <property type="entry name" value="BRCA2_OB_1"/>
</dbReference>
<evidence type="ECO:0000259" key="2">
    <source>
        <dbReference type="Pfam" id="PF09104"/>
    </source>
</evidence>
<proteinExistence type="predicted"/>
<dbReference type="EMBL" id="BEXD01003945">
    <property type="protein sequence ID" value="GBC04401.1"/>
    <property type="molecule type" value="Genomic_DNA"/>
</dbReference>
<dbReference type="SUPFAM" id="SSF50249">
    <property type="entry name" value="Nucleic acid-binding proteins"/>
    <property type="match status" value="3"/>
</dbReference>
<dbReference type="SUPFAM" id="SSF81872">
    <property type="entry name" value="BRCA2 helical domain"/>
    <property type="match status" value="1"/>
</dbReference>
<dbReference type="InterPro" id="IPR015525">
    <property type="entry name" value="BRCA2"/>
</dbReference>
<dbReference type="Pfam" id="PF09169">
    <property type="entry name" value="BRCA-2_helical"/>
    <property type="match status" value="1"/>
</dbReference>
<dbReference type="Pfam" id="PF09104">
    <property type="entry name" value="BRCA-2_OB3"/>
    <property type="match status" value="1"/>
</dbReference>
<dbReference type="Pfam" id="PF09103">
    <property type="entry name" value="BRCA-2_OB1"/>
    <property type="match status" value="1"/>
</dbReference>
<feature type="domain" description="BRCA2 OB3" evidence="2">
    <location>
        <begin position="957"/>
        <end position="1095"/>
    </location>
</feature>
<dbReference type="PANTHER" id="PTHR11289">
    <property type="entry name" value="BREAST CANCER TYPE 2 SUSCEPTIBILITY PROTEIN BRCA2"/>
    <property type="match status" value="1"/>
</dbReference>
<sequence>MLVTQGGLITACDHVEDGLQSPITQNSTIVERNSAQTSLNSLEKATDNANYSSFCSCNVENNTNTPITLGKSGPSNFPGNNNKAAFTSKLPTKPRILEESNITNLPTRYIQNLKSVTTESDKFEDNSLIKTPTLFFRSNNESKFKFIPKSTDESPVFTMANGRKAPSYSMNALTKAGIIMNNDVQNTTAMLSYNVDNSFQNDSGLVAVSNDSLIKTRQLKDHNVFATLSHNSNVSKSSGFSTASGRNLTAVTEDSLIRARQTLNDNTSQILTYEIVNSESSIANNRNLSHISHDSLNKPRKSSRDNANVIFNPDVDIVNNSCFTTAGGQNIAAISDESLKRVRGILNDDTSQNFTLQDKLQNNIAGTSDSKLAADNSNSKFRVEESFWIHSRSCLKNKNAKIFSRNIVAHSHALLPRKRRKSLLQVSQNSSCPNSPSPSKMSKYNSTNKLFDLASSTRRVGLKDIVSNYPLNFSPSHLQELGISKDIINMSPKSAISYRFTCSEGSSRESVDCLSIWGTSEALSCLIDSGANSNLIDEQWVCNHYRWIVWKIACMIRSFPYEFHGWWNPRKVLDQLQYRYEREINNSHRSALKLIIEGDGTASMPMVLCVSDIIKEEVTHEEIGIKENACKTIYSLELTDMWYKILADVDQPLQRAISKSKIRIGYKLEICGAKIVGGSVKVPALEVPNSTRLKLSANSTKRAHWDAKLGFKRFRPYAMLRSLCPDGGYIFAVDIIVLRKYPMIFRETMKDGTVINRNEQEEEYAKSEHENWLNNKIQSLINEYKTQHKQKNKSNSKSIIRKQAILEMTSGEQLYVMMQDCLEPSKFWQNLSLEQIQSLQNYIQKKEQEKVDRMNKWVYDRLEELNYTRKILPFFKIRVCDYHLNTPREAIINVWQPNELLFNTIKEGRRYKVYNITARNYSTSSASIYLSSMGHSTIWKEAKIDDTSNASSFYLSRSVTCLDELQKMELNNEVDLVIYILVVGEPFMSGQRFGKPIKVQTLLVIDNSGQLAQIEIKNTSSRDLFKPKNILIFLNLQYRAYDSKYGIYMLSTNDDTEIKRSTREEYIIQAKENLESWIKNNYDLVKKCEATAKKLCEPEFNISNNFS</sequence>
<name>A0A2Z6RQ58_9GLOM</name>
<evidence type="ECO:0000259" key="1">
    <source>
        <dbReference type="Pfam" id="PF09103"/>
    </source>
</evidence>
<comment type="caution">
    <text evidence="4">The sequence shown here is derived from an EMBL/GenBank/DDBJ whole genome shotgun (WGS) entry which is preliminary data.</text>
</comment>
<dbReference type="GO" id="GO:0000724">
    <property type="term" value="P:double-strand break repair via homologous recombination"/>
    <property type="evidence" value="ECO:0007669"/>
    <property type="project" value="InterPro"/>
</dbReference>
<dbReference type="GO" id="GO:0006355">
    <property type="term" value="P:regulation of DNA-templated transcription"/>
    <property type="evidence" value="ECO:0007669"/>
    <property type="project" value="TreeGrafter"/>
</dbReference>
<dbReference type="SUPFAM" id="SSF81878">
    <property type="entry name" value="BRCA2 tower domain"/>
    <property type="match status" value="1"/>
</dbReference>
<keyword evidence="5" id="KW-1185">Reference proteome</keyword>
<accession>A0A2Z6RQ58</accession>
<reference evidence="4 5" key="1">
    <citation type="submission" date="2017-11" db="EMBL/GenBank/DDBJ databases">
        <title>The genome of Rhizophagus clarus HR1 reveals common genetic basis of auxotrophy among arbuscular mycorrhizal fungi.</title>
        <authorList>
            <person name="Kobayashi Y."/>
        </authorList>
    </citation>
    <scope>NUCLEOTIDE SEQUENCE [LARGE SCALE GENOMIC DNA]</scope>
    <source>
        <strain evidence="4 5">HR1</strain>
    </source>
</reference>